<keyword evidence="2" id="KW-0472">Membrane</keyword>
<reference evidence="3" key="1">
    <citation type="submission" date="2021-02" db="EMBL/GenBank/DDBJ databases">
        <authorList>
            <person name="Dougan E. K."/>
            <person name="Rhodes N."/>
            <person name="Thang M."/>
            <person name="Chan C."/>
        </authorList>
    </citation>
    <scope>NUCLEOTIDE SEQUENCE</scope>
</reference>
<keyword evidence="2" id="KW-0812">Transmembrane</keyword>
<feature type="compositionally biased region" description="Low complexity" evidence="1">
    <location>
        <begin position="85"/>
        <end position="97"/>
    </location>
</feature>
<evidence type="ECO:0000313" key="4">
    <source>
        <dbReference type="Proteomes" id="UP000626109"/>
    </source>
</evidence>
<keyword evidence="2" id="KW-1133">Transmembrane helix</keyword>
<feature type="transmembrane region" description="Helical" evidence="2">
    <location>
        <begin position="326"/>
        <end position="350"/>
    </location>
</feature>
<evidence type="ECO:0000313" key="3">
    <source>
        <dbReference type="EMBL" id="CAE8661620.1"/>
    </source>
</evidence>
<sequence>MAAAAAAAAALAEESAASSGFHARLASLDTGGLAGGQDLPVAGEAAAAANQEEKAASAAFHQRLSKMAAGGQEKPNSKGADESDSGSSYSGSGSPSRGRSRSPPRPALGLGSLVELQGLAKAPELNGRRGLITAGPDAGGRWEVLCFPTEGAGLRRLSVALERLRQVPAAAGSVRLRLRNVPGGYDTDLLREEIEDEGFMDGESFSSLLFDHERGFGYLCAASERLAMQIVGNFDGRRLDRAGPGRLMPDSALAQIVKGNGFNDNVQAPCNSKAGSTDPTLSAHRRSGIIAVMVGSIELLGVLAVTARFHGWFWDGVSKINDNFEVVGIAVIGVFLLSLIIALGCFHRVFPPGQVREEPGRADLLRYLQSGDYIDRSGI</sequence>
<comment type="caution">
    <text evidence="3">The sequence shown here is derived from an EMBL/GenBank/DDBJ whole genome shotgun (WGS) entry which is preliminary data.</text>
</comment>
<dbReference type="AlphaFoldDB" id="A0A813J0C0"/>
<feature type="transmembrane region" description="Helical" evidence="2">
    <location>
        <begin position="289"/>
        <end position="314"/>
    </location>
</feature>
<organism evidence="3 4">
    <name type="scientific">Polarella glacialis</name>
    <name type="common">Dinoflagellate</name>
    <dbReference type="NCBI Taxonomy" id="89957"/>
    <lineage>
        <taxon>Eukaryota</taxon>
        <taxon>Sar</taxon>
        <taxon>Alveolata</taxon>
        <taxon>Dinophyceae</taxon>
        <taxon>Suessiales</taxon>
        <taxon>Suessiaceae</taxon>
        <taxon>Polarella</taxon>
    </lineage>
</organism>
<feature type="region of interest" description="Disordered" evidence="1">
    <location>
        <begin position="67"/>
        <end position="109"/>
    </location>
</feature>
<dbReference type="EMBL" id="CAJNNW010017798">
    <property type="protein sequence ID" value="CAE8661620.1"/>
    <property type="molecule type" value="Genomic_DNA"/>
</dbReference>
<evidence type="ECO:0000256" key="1">
    <source>
        <dbReference type="SAM" id="MobiDB-lite"/>
    </source>
</evidence>
<dbReference type="Proteomes" id="UP000626109">
    <property type="component" value="Unassembled WGS sequence"/>
</dbReference>
<name>A0A813J0C0_POLGL</name>
<proteinExistence type="predicted"/>
<evidence type="ECO:0000256" key="2">
    <source>
        <dbReference type="SAM" id="Phobius"/>
    </source>
</evidence>
<accession>A0A813J0C0</accession>
<gene>
    <name evidence="3" type="ORF">PGLA2088_LOCUS14573</name>
</gene>
<protein>
    <submittedName>
        <fullName evidence="3">Uncharacterized protein</fullName>
    </submittedName>
</protein>